<dbReference type="GO" id="GO:0005737">
    <property type="term" value="C:cytoplasm"/>
    <property type="evidence" value="ECO:0007669"/>
    <property type="project" value="InterPro"/>
</dbReference>
<dbReference type="GO" id="GO:0070475">
    <property type="term" value="P:rRNA base methylation"/>
    <property type="evidence" value="ECO:0007669"/>
    <property type="project" value="TreeGrafter"/>
</dbReference>
<evidence type="ECO:0000256" key="3">
    <source>
        <dbReference type="ARBA" id="ARBA00022603"/>
    </source>
</evidence>
<accession>A0A5J4G1G8</accession>
<dbReference type="PANTHER" id="PTHR13393">
    <property type="entry name" value="SAM-DEPENDENT METHYLTRANSFERASE"/>
    <property type="match status" value="1"/>
</dbReference>
<dbReference type="RefSeq" id="WP_151894304.1">
    <property type="nucleotide sequence ID" value="NZ_BKCF01000003.1"/>
</dbReference>
<keyword evidence="3 6" id="KW-0489">Methyltransferase</keyword>
<evidence type="ECO:0000313" key="7">
    <source>
        <dbReference type="Proteomes" id="UP000326994"/>
    </source>
</evidence>
<evidence type="ECO:0000256" key="4">
    <source>
        <dbReference type="ARBA" id="ARBA00022679"/>
    </source>
</evidence>
<evidence type="ECO:0000256" key="1">
    <source>
        <dbReference type="ARBA" id="ARBA00022490"/>
    </source>
</evidence>
<dbReference type="CDD" id="cd02440">
    <property type="entry name" value="AdoMet_MTases"/>
    <property type="match status" value="1"/>
</dbReference>
<keyword evidence="4 6" id="KW-0808">Transferase</keyword>
<comment type="caution">
    <text evidence="6">The sequence shown here is derived from an EMBL/GenBank/DDBJ whole genome shotgun (WGS) entry which is preliminary data.</text>
</comment>
<organism evidence="6 7">
    <name type="scientific">Patiriisocius marinistellae</name>
    <dbReference type="NCBI Taxonomy" id="2494560"/>
    <lineage>
        <taxon>Bacteria</taxon>
        <taxon>Pseudomonadati</taxon>
        <taxon>Bacteroidota</taxon>
        <taxon>Flavobacteriia</taxon>
        <taxon>Flavobacteriales</taxon>
        <taxon>Flavobacteriaceae</taxon>
        <taxon>Patiriisocius</taxon>
    </lineage>
</organism>
<evidence type="ECO:0000313" key="6">
    <source>
        <dbReference type="EMBL" id="GEQ86376.1"/>
    </source>
</evidence>
<gene>
    <name evidence="6" type="primary">rlmF</name>
    <name evidence="6" type="ORF">ULMS_18840</name>
</gene>
<protein>
    <submittedName>
        <fullName evidence="6">Ribosomal RNA large subunit methyltransferase F</fullName>
    </submittedName>
</protein>
<dbReference type="InterPro" id="IPR029063">
    <property type="entry name" value="SAM-dependent_MTases_sf"/>
</dbReference>
<keyword evidence="2" id="KW-0698">rRNA processing</keyword>
<keyword evidence="7" id="KW-1185">Reference proteome</keyword>
<sequence>MHPKNPHNTPYNFTKLIEAHPGLSRFVFENNYNTTTINFSNPDAVLHLNKAILKNDYAVVDWEIPPHYLCPPIPGRMDYLCYLSELMEDNSLGLKKSKNKGRKGLDIGVGANCIYPILGAQFFGWQMIGADINETAVAQAKANVSMTSEILNKVEIRHQKNNADIFKGIIKDDEYFDFTVCNPPFHPSEEAATKGTLRKIKNLESTGEVRLTKEEITRNFGGQANELWVNGGEALFIKRMIKQSIGFKNQVGVFTTLVSNKENLNKLYKQLDKMKATHRTINMDIGNKRSRMLAWWFLN</sequence>
<keyword evidence="5" id="KW-0949">S-adenosyl-L-methionine</keyword>
<dbReference type="InterPro" id="IPR010286">
    <property type="entry name" value="METTL16/RlmF"/>
</dbReference>
<dbReference type="NCBIfam" id="NF008725">
    <property type="entry name" value="PRK11727.1"/>
    <property type="match status" value="1"/>
</dbReference>
<dbReference type="PANTHER" id="PTHR13393:SF0">
    <property type="entry name" value="RNA N6-ADENOSINE-METHYLTRANSFERASE METTL16"/>
    <property type="match status" value="1"/>
</dbReference>
<evidence type="ECO:0000256" key="5">
    <source>
        <dbReference type="ARBA" id="ARBA00022691"/>
    </source>
</evidence>
<name>A0A5J4G1G8_9FLAO</name>
<reference evidence="6 7" key="1">
    <citation type="submission" date="2019-08" db="EMBL/GenBank/DDBJ databases">
        <title>Ulvibacter marinistellae sp. nov., isolated from a starfish, Patiria pectinifera.</title>
        <authorList>
            <person name="Kawano K."/>
            <person name="Ushijima N."/>
            <person name="Kihara M."/>
            <person name="Itoh H."/>
        </authorList>
    </citation>
    <scope>NUCLEOTIDE SEQUENCE [LARGE SCALE GENOMIC DNA]</scope>
    <source>
        <strain evidence="6 7">KK4</strain>
    </source>
</reference>
<evidence type="ECO:0000256" key="2">
    <source>
        <dbReference type="ARBA" id="ARBA00022552"/>
    </source>
</evidence>
<dbReference type="EMBL" id="BKCF01000003">
    <property type="protein sequence ID" value="GEQ86376.1"/>
    <property type="molecule type" value="Genomic_DNA"/>
</dbReference>
<keyword evidence="1" id="KW-0963">Cytoplasm</keyword>
<dbReference type="AlphaFoldDB" id="A0A5J4G1G8"/>
<dbReference type="Gene3D" id="3.40.50.150">
    <property type="entry name" value="Vaccinia Virus protein VP39"/>
    <property type="match status" value="1"/>
</dbReference>
<dbReference type="InterPro" id="IPR016909">
    <property type="entry name" value="rRNA_lsu_MeTfrase_F"/>
</dbReference>
<dbReference type="SUPFAM" id="SSF53335">
    <property type="entry name" value="S-adenosyl-L-methionine-dependent methyltransferases"/>
    <property type="match status" value="1"/>
</dbReference>
<dbReference type="PIRSF" id="PIRSF029038">
    <property type="entry name" value="Mtase_YbiN_prd"/>
    <property type="match status" value="1"/>
</dbReference>
<proteinExistence type="predicted"/>
<dbReference type="Proteomes" id="UP000326994">
    <property type="component" value="Unassembled WGS sequence"/>
</dbReference>
<dbReference type="OrthoDB" id="1115728at2"/>
<dbReference type="GO" id="GO:0052907">
    <property type="term" value="F:23S rRNA (adenine(1618)-N(6))-methyltransferase activity"/>
    <property type="evidence" value="ECO:0007669"/>
    <property type="project" value="TreeGrafter"/>
</dbReference>
<dbReference type="Pfam" id="PF05971">
    <property type="entry name" value="Methyltransf_10"/>
    <property type="match status" value="1"/>
</dbReference>